<proteinExistence type="predicted"/>
<gene>
    <name evidence="2" type="ORF">Q8A67_017325</name>
</gene>
<sequence>MKGEKTKDPTPLLIEVKPQPTPPADEIKTLAGSSLIKSSVKKTLAAKRASRHLPPLATETRHPSSGEKTLLVRRISQGKPLPGSSFIKSSVEEPPLSVTNSAPKATETKPLHGSIAIEPKMAQRASRHLPPPAKEPLQVVSQMEQVMVSPRQVPKCAEVKLKSATSSFILIDIDEFVEHTERTTPLSESEKAGVKQKAVFEKVHPIVLEQSNDFGKKKCADSKAEALRKAKELDEQMMRLFCVDYSPGPKKENQQHLKSQRKPKNNETGMRQKVCVLSRARPGEDVLE</sequence>
<dbReference type="AlphaFoldDB" id="A0AA88TGX6"/>
<dbReference type="EMBL" id="JAUYZG010000017">
    <property type="protein sequence ID" value="KAK2883688.1"/>
    <property type="molecule type" value="Genomic_DNA"/>
</dbReference>
<dbReference type="Proteomes" id="UP001187343">
    <property type="component" value="Unassembled WGS sequence"/>
</dbReference>
<name>A0AA88TGX6_9TELE</name>
<keyword evidence="3" id="KW-1185">Reference proteome</keyword>
<evidence type="ECO:0000256" key="1">
    <source>
        <dbReference type="SAM" id="MobiDB-lite"/>
    </source>
</evidence>
<organism evidence="2 3">
    <name type="scientific">Cirrhinus molitorella</name>
    <name type="common">mud carp</name>
    <dbReference type="NCBI Taxonomy" id="172907"/>
    <lineage>
        <taxon>Eukaryota</taxon>
        <taxon>Metazoa</taxon>
        <taxon>Chordata</taxon>
        <taxon>Craniata</taxon>
        <taxon>Vertebrata</taxon>
        <taxon>Euteleostomi</taxon>
        <taxon>Actinopterygii</taxon>
        <taxon>Neopterygii</taxon>
        <taxon>Teleostei</taxon>
        <taxon>Ostariophysi</taxon>
        <taxon>Cypriniformes</taxon>
        <taxon>Cyprinidae</taxon>
        <taxon>Labeoninae</taxon>
        <taxon>Labeonini</taxon>
        <taxon>Cirrhinus</taxon>
    </lineage>
</organism>
<accession>A0AA88TGX6</accession>
<protein>
    <submittedName>
        <fullName evidence="2">Uncharacterized protein</fullName>
    </submittedName>
</protein>
<reference evidence="2" key="1">
    <citation type="submission" date="2023-08" db="EMBL/GenBank/DDBJ databases">
        <title>Chromosome-level Genome Assembly of mud carp (Cirrhinus molitorella).</title>
        <authorList>
            <person name="Liu H."/>
        </authorList>
    </citation>
    <scope>NUCLEOTIDE SEQUENCE</scope>
    <source>
        <strain evidence="2">Prfri</strain>
        <tissue evidence="2">Muscle</tissue>
    </source>
</reference>
<feature type="region of interest" description="Disordered" evidence="1">
    <location>
        <begin position="45"/>
        <end position="107"/>
    </location>
</feature>
<comment type="caution">
    <text evidence="2">The sequence shown here is derived from an EMBL/GenBank/DDBJ whole genome shotgun (WGS) entry which is preliminary data.</text>
</comment>
<feature type="region of interest" description="Disordered" evidence="1">
    <location>
        <begin position="1"/>
        <end position="24"/>
    </location>
</feature>
<evidence type="ECO:0000313" key="3">
    <source>
        <dbReference type="Proteomes" id="UP001187343"/>
    </source>
</evidence>
<feature type="region of interest" description="Disordered" evidence="1">
    <location>
        <begin position="245"/>
        <end position="288"/>
    </location>
</feature>
<evidence type="ECO:0000313" key="2">
    <source>
        <dbReference type="EMBL" id="KAK2883688.1"/>
    </source>
</evidence>